<evidence type="ECO:0000259" key="4">
    <source>
        <dbReference type="PROSITE" id="PS50893"/>
    </source>
</evidence>
<dbReference type="STRING" id="518637.EUBIFOR_02291"/>
<keyword evidence="6" id="KW-1185">Reference proteome</keyword>
<keyword evidence="1" id="KW-0813">Transport</keyword>
<dbReference type="PROSITE" id="PS50893">
    <property type="entry name" value="ABC_TRANSPORTER_2"/>
    <property type="match status" value="1"/>
</dbReference>
<comment type="caution">
    <text evidence="5">The sequence shown here is derived from an EMBL/GenBank/DDBJ whole genome shotgun (WGS) entry which is preliminary data.</text>
</comment>
<keyword evidence="2" id="KW-0547">Nucleotide-binding</keyword>
<evidence type="ECO:0000313" key="5">
    <source>
        <dbReference type="EMBL" id="EEC89148.1"/>
    </source>
</evidence>
<dbReference type="PANTHER" id="PTHR42939:SF1">
    <property type="entry name" value="ABC TRANSPORTER ATP-BINDING PROTEIN ALBC-RELATED"/>
    <property type="match status" value="1"/>
</dbReference>
<feature type="domain" description="ABC transporter" evidence="4">
    <location>
        <begin position="36"/>
        <end position="234"/>
    </location>
</feature>
<reference evidence="5 6" key="1">
    <citation type="submission" date="2008-10" db="EMBL/GenBank/DDBJ databases">
        <authorList>
            <person name="Fulton L."/>
            <person name="Clifton S."/>
            <person name="Fulton B."/>
            <person name="Xu J."/>
            <person name="Minx P."/>
            <person name="Pepin K.H."/>
            <person name="Johnson M."/>
            <person name="Bhonagiri V."/>
            <person name="Nash W.E."/>
            <person name="Mardis E.R."/>
            <person name="Wilson R.K."/>
        </authorList>
    </citation>
    <scope>NUCLEOTIDE SEQUENCE [LARGE SCALE GENOMIC DNA]</scope>
    <source>
        <strain evidence="5 6">DSM 3989</strain>
    </source>
</reference>
<dbReference type="PANTHER" id="PTHR42939">
    <property type="entry name" value="ABC TRANSPORTER ATP-BINDING PROTEIN ALBC-RELATED"/>
    <property type="match status" value="1"/>
</dbReference>
<dbReference type="EMBL" id="ABYT01000120">
    <property type="protein sequence ID" value="EEC89148.1"/>
    <property type="molecule type" value="Genomic_DNA"/>
</dbReference>
<dbReference type="InterPro" id="IPR027417">
    <property type="entry name" value="P-loop_NTPase"/>
</dbReference>
<dbReference type="Gene3D" id="3.40.50.300">
    <property type="entry name" value="P-loop containing nucleotide triphosphate hydrolases"/>
    <property type="match status" value="1"/>
</dbReference>
<dbReference type="GO" id="GO:0005524">
    <property type="term" value="F:ATP binding"/>
    <property type="evidence" value="ECO:0007669"/>
    <property type="project" value="UniProtKB-KW"/>
</dbReference>
<dbReference type="Pfam" id="PF00005">
    <property type="entry name" value="ABC_tran"/>
    <property type="match status" value="1"/>
</dbReference>
<dbReference type="AlphaFoldDB" id="B7CDK8"/>
<dbReference type="HOGENOM" id="CLU_000604_1_2_9"/>
<evidence type="ECO:0000256" key="1">
    <source>
        <dbReference type="ARBA" id="ARBA00022448"/>
    </source>
</evidence>
<reference evidence="5 6" key="2">
    <citation type="submission" date="2008-11" db="EMBL/GenBank/DDBJ databases">
        <title>Draft genome sequence of Eubacterium biforme (DSM 3989).</title>
        <authorList>
            <person name="Sudarsanam P."/>
            <person name="Ley R."/>
            <person name="Guruge J."/>
            <person name="Turnbaugh P.J."/>
            <person name="Mahowald M."/>
            <person name="Liep D."/>
            <person name="Gordon J."/>
        </authorList>
    </citation>
    <scope>NUCLEOTIDE SEQUENCE [LARGE SCALE GENOMIC DNA]</scope>
    <source>
        <strain evidence="5 6">DSM 3989</strain>
    </source>
</reference>
<organism evidence="5 6">
    <name type="scientific">Holdemanella biformis DSM 3989</name>
    <dbReference type="NCBI Taxonomy" id="518637"/>
    <lineage>
        <taxon>Bacteria</taxon>
        <taxon>Bacillati</taxon>
        <taxon>Bacillota</taxon>
        <taxon>Erysipelotrichia</taxon>
        <taxon>Erysipelotrichales</taxon>
        <taxon>Erysipelotrichaceae</taxon>
        <taxon>Holdemanella</taxon>
    </lineage>
</organism>
<sequence>MYFNILFDYGHIQLLHLQFNLSIVLESELFMKKEIIKINKINKAFRENPVLIDLDFSVYDNDVIYIKGENGCGKSTLLKVICGLLDIDSGSVEIDSNYYIGALIENPEFSDFSNIKENLLFLGNLRSKLNIKELENLCRDFHLNLNDKKLLRNYSIGMKQKMGIIQAIMENQDILIFDEPTRGLDDYSIEVFIKKMKDLIEKGKTVIIASHDFVDIGYSRFITMKNGRLYEETAK</sequence>
<dbReference type="InterPro" id="IPR003439">
    <property type="entry name" value="ABC_transporter-like_ATP-bd"/>
</dbReference>
<protein>
    <submittedName>
        <fullName evidence="5">ABC transporter, ATP-binding protein</fullName>
    </submittedName>
</protein>
<dbReference type="Proteomes" id="UP000004315">
    <property type="component" value="Unassembled WGS sequence"/>
</dbReference>
<dbReference type="GO" id="GO:0016887">
    <property type="term" value="F:ATP hydrolysis activity"/>
    <property type="evidence" value="ECO:0007669"/>
    <property type="project" value="InterPro"/>
</dbReference>
<dbReference type="SMART" id="SM00382">
    <property type="entry name" value="AAA"/>
    <property type="match status" value="1"/>
</dbReference>
<gene>
    <name evidence="5" type="ORF">EUBIFOR_02291</name>
</gene>
<proteinExistence type="predicted"/>
<dbReference type="InterPro" id="IPR051782">
    <property type="entry name" value="ABC_Transporter_VariousFunc"/>
</dbReference>
<dbReference type="SUPFAM" id="SSF52540">
    <property type="entry name" value="P-loop containing nucleoside triphosphate hydrolases"/>
    <property type="match status" value="1"/>
</dbReference>
<evidence type="ECO:0000256" key="2">
    <source>
        <dbReference type="ARBA" id="ARBA00022741"/>
    </source>
</evidence>
<keyword evidence="3 5" id="KW-0067">ATP-binding</keyword>
<dbReference type="eggNOG" id="COG1131">
    <property type="taxonomic scope" value="Bacteria"/>
</dbReference>
<evidence type="ECO:0000313" key="6">
    <source>
        <dbReference type="Proteomes" id="UP000004315"/>
    </source>
</evidence>
<name>B7CDK8_9FIRM</name>
<dbReference type="InterPro" id="IPR003593">
    <property type="entry name" value="AAA+_ATPase"/>
</dbReference>
<accession>B7CDK8</accession>
<evidence type="ECO:0000256" key="3">
    <source>
        <dbReference type="ARBA" id="ARBA00022840"/>
    </source>
</evidence>